<protein>
    <submittedName>
        <fullName evidence="1">Uncharacterized protein</fullName>
    </submittedName>
</protein>
<dbReference type="AlphaFoldDB" id="A0AAN5D939"/>
<proteinExistence type="predicted"/>
<gene>
    <name evidence="1" type="ORF">PMAYCL1PPCAC_28090</name>
</gene>
<evidence type="ECO:0000313" key="1">
    <source>
        <dbReference type="EMBL" id="GMR57895.1"/>
    </source>
</evidence>
<accession>A0AAN5D939</accession>
<reference evidence="2" key="1">
    <citation type="submission" date="2022-10" db="EMBL/GenBank/DDBJ databases">
        <title>Genome assembly of Pristionchus species.</title>
        <authorList>
            <person name="Yoshida K."/>
            <person name="Sommer R.J."/>
        </authorList>
    </citation>
    <scope>NUCLEOTIDE SEQUENCE [LARGE SCALE GENOMIC DNA]</scope>
    <source>
        <strain evidence="2">RS5460</strain>
    </source>
</reference>
<comment type="caution">
    <text evidence="1">The sequence shown here is derived from an EMBL/GenBank/DDBJ whole genome shotgun (WGS) entry which is preliminary data.</text>
</comment>
<dbReference type="Proteomes" id="UP001328107">
    <property type="component" value="Unassembled WGS sequence"/>
</dbReference>
<keyword evidence="2" id="KW-1185">Reference proteome</keyword>
<dbReference type="EMBL" id="BTRK01000006">
    <property type="protein sequence ID" value="GMR57895.1"/>
    <property type="molecule type" value="Genomic_DNA"/>
</dbReference>
<evidence type="ECO:0000313" key="2">
    <source>
        <dbReference type="Proteomes" id="UP001328107"/>
    </source>
</evidence>
<sequence>ARLRKNRTNLRIFGNGQKSQILETLVLKGADEDRHIHFARGASVGSRRRVFVIKFYPGKLGRLILALHRVEEFMKM</sequence>
<organism evidence="1 2">
    <name type="scientific">Pristionchus mayeri</name>
    <dbReference type="NCBI Taxonomy" id="1317129"/>
    <lineage>
        <taxon>Eukaryota</taxon>
        <taxon>Metazoa</taxon>
        <taxon>Ecdysozoa</taxon>
        <taxon>Nematoda</taxon>
        <taxon>Chromadorea</taxon>
        <taxon>Rhabditida</taxon>
        <taxon>Rhabditina</taxon>
        <taxon>Diplogasteromorpha</taxon>
        <taxon>Diplogasteroidea</taxon>
        <taxon>Neodiplogasteridae</taxon>
        <taxon>Pristionchus</taxon>
    </lineage>
</organism>
<feature type="non-terminal residue" evidence="1">
    <location>
        <position position="1"/>
    </location>
</feature>
<name>A0AAN5D939_9BILA</name>